<dbReference type="Pfam" id="PF00753">
    <property type="entry name" value="Lactamase_B"/>
    <property type="match status" value="1"/>
</dbReference>
<feature type="domain" description="Metallo-beta-lactamase" evidence="1">
    <location>
        <begin position="35"/>
        <end position="227"/>
    </location>
</feature>
<dbReference type="InterPro" id="IPR001279">
    <property type="entry name" value="Metallo-B-lactamas"/>
</dbReference>
<dbReference type="InterPro" id="IPR050855">
    <property type="entry name" value="NDM-1-like"/>
</dbReference>
<comment type="caution">
    <text evidence="2">The sequence shown here is derived from an EMBL/GenBank/DDBJ whole genome shotgun (WGS) entry which is preliminary data.</text>
</comment>
<keyword evidence="3" id="KW-1185">Reference proteome</keyword>
<dbReference type="InterPro" id="IPR036866">
    <property type="entry name" value="RibonucZ/Hydroxyglut_hydro"/>
</dbReference>
<proteinExistence type="predicted"/>
<reference evidence="2 3" key="1">
    <citation type="submission" date="2020-04" db="EMBL/GenBank/DDBJ databases">
        <title>Phylogenetic Diversity and Antibacterial Activity against Ralstonia solanacearum of Endophytic Actinomycete Isolated from Moss.</title>
        <authorList>
            <person name="Zhuang X."/>
        </authorList>
    </citation>
    <scope>NUCLEOTIDE SEQUENCE [LARGE SCALE GENOMIC DNA]</scope>
    <source>
        <strain evidence="2 3">LD120</strain>
    </source>
</reference>
<dbReference type="PANTHER" id="PTHR42951">
    <property type="entry name" value="METALLO-BETA-LACTAMASE DOMAIN-CONTAINING"/>
    <property type="match status" value="1"/>
</dbReference>
<evidence type="ECO:0000259" key="1">
    <source>
        <dbReference type="SMART" id="SM00849"/>
    </source>
</evidence>
<organism evidence="2 3">
    <name type="scientific">Streptomyces physcomitrii</name>
    <dbReference type="NCBI Taxonomy" id="2724184"/>
    <lineage>
        <taxon>Bacteria</taxon>
        <taxon>Bacillati</taxon>
        <taxon>Actinomycetota</taxon>
        <taxon>Actinomycetes</taxon>
        <taxon>Kitasatosporales</taxon>
        <taxon>Streptomycetaceae</taxon>
        <taxon>Streptomyces</taxon>
    </lineage>
</organism>
<evidence type="ECO:0000313" key="2">
    <source>
        <dbReference type="EMBL" id="NKI42488.1"/>
    </source>
</evidence>
<protein>
    <submittedName>
        <fullName evidence="2">MBL fold metallo-hydrolase</fullName>
    </submittedName>
</protein>
<dbReference type="PANTHER" id="PTHR42951:SF4">
    <property type="entry name" value="ACYL-COENZYME A THIOESTERASE MBLAC2"/>
    <property type="match status" value="1"/>
</dbReference>
<sequence length="250" mass="25709">MTPERPAPDHVPDWAAQGWEDLGEGCGRVRLPGWDCTAGLVTGGEGALMVDAGSGLREGAALRAAARELLGPGRRVGHLALTHPHFDHVLGAPVFSGAEVYAAVGFGRALDRGREALCADAVRHGADASAAAEASELLRPAHHEVSGTRALDLGGRQVLLADLGPAHSPYDLVVLVPGPVPVVFCGDLVEESGPPQAGPDAVPGRWPAALDRLLALGGEDARYVPGHGAVVDAAFVRRQRDQLAGSVGVS</sequence>
<dbReference type="EMBL" id="JAAWWP010000008">
    <property type="protein sequence ID" value="NKI42488.1"/>
    <property type="molecule type" value="Genomic_DNA"/>
</dbReference>
<dbReference type="SUPFAM" id="SSF56281">
    <property type="entry name" value="Metallo-hydrolase/oxidoreductase"/>
    <property type="match status" value="1"/>
</dbReference>
<accession>A0ABX1H357</accession>
<evidence type="ECO:0000313" key="3">
    <source>
        <dbReference type="Proteomes" id="UP000772196"/>
    </source>
</evidence>
<dbReference type="SMART" id="SM00849">
    <property type="entry name" value="Lactamase_B"/>
    <property type="match status" value="1"/>
</dbReference>
<dbReference type="Gene3D" id="3.60.15.10">
    <property type="entry name" value="Ribonuclease Z/Hydroxyacylglutathione hydrolase-like"/>
    <property type="match status" value="1"/>
</dbReference>
<dbReference type="RefSeq" id="WP_168539659.1">
    <property type="nucleotide sequence ID" value="NZ_JAAWWP010000008.1"/>
</dbReference>
<name>A0ABX1H357_9ACTN</name>
<dbReference type="Proteomes" id="UP000772196">
    <property type="component" value="Unassembled WGS sequence"/>
</dbReference>
<gene>
    <name evidence="2" type="ORF">HFV08_14835</name>
</gene>